<feature type="compositionally biased region" description="Low complexity" evidence="8">
    <location>
        <begin position="516"/>
        <end position="531"/>
    </location>
</feature>
<keyword evidence="4 7" id="KW-0863">Zinc-finger</keyword>
<dbReference type="Proteomes" id="UP000318571">
    <property type="component" value="Chromosome 12"/>
</dbReference>
<dbReference type="PANTHER" id="PTHR24394">
    <property type="entry name" value="ZINC FINGER PROTEIN"/>
    <property type="match status" value="1"/>
</dbReference>
<evidence type="ECO:0000256" key="7">
    <source>
        <dbReference type="PROSITE-ProRule" id="PRU00042"/>
    </source>
</evidence>
<feature type="compositionally biased region" description="Polar residues" evidence="8">
    <location>
        <begin position="243"/>
        <end position="257"/>
    </location>
</feature>
<dbReference type="SUPFAM" id="SSF57667">
    <property type="entry name" value="beta-beta-alpha zinc fingers"/>
    <property type="match status" value="1"/>
</dbReference>
<feature type="region of interest" description="Disordered" evidence="8">
    <location>
        <begin position="754"/>
        <end position="795"/>
    </location>
</feature>
<keyword evidence="2" id="KW-0479">Metal-binding</keyword>
<dbReference type="EMBL" id="VCGU01000001">
    <property type="protein sequence ID" value="TRY80458.1"/>
    <property type="molecule type" value="Genomic_DNA"/>
</dbReference>
<keyword evidence="6" id="KW-0539">Nucleus</keyword>
<sequence length="795" mass="87504">MDPVASSQQDTKKGEGAFLTKKESKDNPFMSCITLKWNNFNNKQGAELYKKLLDRCETDCMITCGPIVLAGHQQAFEYASLRIRDAFKICLKVHGGKKCTKGYQIGLDNRCAPFIHELVRFMYTGEVTIFSRQETEFCMIGRALEIPPFLDGENKTPYPPQLGYVTIAEAETEEKVVIEVNVQRNVDKKPSSPVITPREEKPKPNNDNTSFDEILAKQLGLKELKKGRRSRKSSVPVRFVSQAAESNPTSHCQTAPTKGTGAVPKKRIDREPSRHSSGAYSNQSQSPPLPAHPYYNPVTPAMLPFLPPPSQYQNLSSPFQNPSAFNTRRRASSTVTSPSQTSSPSPTENLYVPNTLSLLQTAAAQQLSPLGGMASGSRQIDSPYLVPNASAAQNSLLLMGYYNNTFRNVGQPPQTLLQQVEHIKALEMQLGARRSQLAAASYSPTMQQQQTHQQQCQENEAVKNLLAAQFAANMRQQAPSGANAFPELAPGPSSSNGLASPRQSPRQSPRGANALASPKPRSSRASPFPAAGNGGALNLSRNQNQCQPKKGKAKSPKCSPKTDDDPNGGKRKRGTPPNYVRDENGEIVYSKSGKAKIRCEVCGRILTDPSSLYRHRKTHTDEKQHECKICFSKHIQRFNMKQHTVTHIGYPIDLSVINSMDVDLKGIMQGVRKHIKPDEFWKRVEKAKTKMRQAVIRQLARSASVRNSSITPETHANAFAELEDSFRRAEAVYGPTQAAQAAEDLRLAEAAQAEELAQFAPPEPMVVNEGAEEPSNPGTPEDLPMDAQEGDMNGE</sequence>
<keyword evidence="3" id="KW-0677">Repeat</keyword>
<dbReference type="OrthoDB" id="8069632at2759"/>
<evidence type="ECO:0000313" key="10">
    <source>
        <dbReference type="EMBL" id="TRY80458.1"/>
    </source>
</evidence>
<keyword evidence="5" id="KW-0862">Zinc</keyword>
<evidence type="ECO:0000313" key="11">
    <source>
        <dbReference type="Proteomes" id="UP000318571"/>
    </source>
</evidence>
<dbReference type="GO" id="GO:0000981">
    <property type="term" value="F:DNA-binding transcription factor activity, RNA polymerase II-specific"/>
    <property type="evidence" value="ECO:0007669"/>
    <property type="project" value="TreeGrafter"/>
</dbReference>
<feature type="compositionally biased region" description="Low complexity" evidence="8">
    <location>
        <begin position="332"/>
        <end position="347"/>
    </location>
</feature>
<feature type="region of interest" description="Disordered" evidence="8">
    <location>
        <begin position="224"/>
        <end position="295"/>
    </location>
</feature>
<protein>
    <recommendedName>
        <fullName evidence="9">C2H2-type domain-containing protein</fullName>
    </recommendedName>
</protein>
<dbReference type="InterPro" id="IPR013087">
    <property type="entry name" value="Znf_C2H2_type"/>
</dbReference>
<dbReference type="Gene3D" id="3.30.160.60">
    <property type="entry name" value="Classic Zinc Finger"/>
    <property type="match status" value="1"/>
</dbReference>
<feature type="compositionally biased region" description="Polar residues" evidence="8">
    <location>
        <begin position="312"/>
        <end position="326"/>
    </location>
</feature>
<dbReference type="SMART" id="SM00355">
    <property type="entry name" value="ZnF_C2H2"/>
    <property type="match status" value="2"/>
</dbReference>
<evidence type="ECO:0000256" key="5">
    <source>
        <dbReference type="ARBA" id="ARBA00022833"/>
    </source>
</evidence>
<dbReference type="PROSITE" id="PS50157">
    <property type="entry name" value="ZINC_FINGER_C2H2_2"/>
    <property type="match status" value="1"/>
</dbReference>
<feature type="compositionally biased region" description="Polar residues" evidence="8">
    <location>
        <begin position="492"/>
        <end position="507"/>
    </location>
</feature>
<feature type="region of interest" description="Disordered" evidence="8">
    <location>
        <begin position="477"/>
        <end position="586"/>
    </location>
</feature>
<comment type="caution">
    <text evidence="10">The sequence shown here is derived from an EMBL/GenBank/DDBJ whole genome shotgun (WGS) entry which is preliminary data.</text>
</comment>
<evidence type="ECO:0000256" key="4">
    <source>
        <dbReference type="ARBA" id="ARBA00022771"/>
    </source>
</evidence>
<reference evidence="10 11" key="1">
    <citation type="journal article" date="2018" name="Nat. Ecol. Evol.">
        <title>Genomic signatures of mitonuclear coevolution across populations of Tigriopus californicus.</title>
        <authorList>
            <person name="Barreto F.S."/>
            <person name="Watson E.T."/>
            <person name="Lima T.G."/>
            <person name="Willett C.S."/>
            <person name="Edmands S."/>
            <person name="Li W."/>
            <person name="Burton R.S."/>
        </authorList>
    </citation>
    <scope>NUCLEOTIDE SEQUENCE [LARGE SCALE GENOMIC DNA]</scope>
    <source>
        <strain evidence="10 11">San Diego</strain>
    </source>
</reference>
<gene>
    <name evidence="10" type="ORF">TCAL_10480</name>
</gene>
<evidence type="ECO:0000256" key="2">
    <source>
        <dbReference type="ARBA" id="ARBA00022723"/>
    </source>
</evidence>
<feature type="domain" description="C2H2-type" evidence="9">
    <location>
        <begin position="597"/>
        <end position="624"/>
    </location>
</feature>
<comment type="subcellular location">
    <subcellularLocation>
        <location evidence="1">Nucleus</location>
    </subcellularLocation>
</comment>
<accession>A0A553PS04</accession>
<name>A0A553PS04_TIGCA</name>
<dbReference type="PANTHER" id="PTHR24394:SF29">
    <property type="entry name" value="MYONEURIN"/>
    <property type="match status" value="1"/>
</dbReference>
<organism evidence="10 11">
    <name type="scientific">Tigriopus californicus</name>
    <name type="common">Marine copepod</name>
    <dbReference type="NCBI Taxonomy" id="6832"/>
    <lineage>
        <taxon>Eukaryota</taxon>
        <taxon>Metazoa</taxon>
        <taxon>Ecdysozoa</taxon>
        <taxon>Arthropoda</taxon>
        <taxon>Crustacea</taxon>
        <taxon>Multicrustacea</taxon>
        <taxon>Hexanauplia</taxon>
        <taxon>Copepoda</taxon>
        <taxon>Harpacticoida</taxon>
        <taxon>Harpacticidae</taxon>
        <taxon>Tigriopus</taxon>
    </lineage>
</organism>
<feature type="region of interest" description="Disordered" evidence="8">
    <location>
        <begin position="188"/>
        <end position="211"/>
    </location>
</feature>
<evidence type="ECO:0000256" key="8">
    <source>
        <dbReference type="SAM" id="MobiDB-lite"/>
    </source>
</evidence>
<feature type="compositionally biased region" description="Polar residues" evidence="8">
    <location>
        <begin position="275"/>
        <end position="286"/>
    </location>
</feature>
<dbReference type="PROSITE" id="PS00028">
    <property type="entry name" value="ZINC_FINGER_C2H2_1"/>
    <property type="match status" value="1"/>
</dbReference>
<dbReference type="GO" id="GO:0005634">
    <property type="term" value="C:nucleus"/>
    <property type="evidence" value="ECO:0007669"/>
    <property type="project" value="UniProtKB-SubCell"/>
</dbReference>
<evidence type="ECO:0000256" key="1">
    <source>
        <dbReference type="ARBA" id="ARBA00004123"/>
    </source>
</evidence>
<evidence type="ECO:0000256" key="3">
    <source>
        <dbReference type="ARBA" id="ARBA00022737"/>
    </source>
</evidence>
<dbReference type="InterPro" id="IPR036236">
    <property type="entry name" value="Znf_C2H2_sf"/>
</dbReference>
<feature type="region of interest" description="Disordered" evidence="8">
    <location>
        <begin position="312"/>
        <end position="349"/>
    </location>
</feature>
<keyword evidence="11" id="KW-1185">Reference proteome</keyword>
<evidence type="ECO:0000256" key="6">
    <source>
        <dbReference type="ARBA" id="ARBA00023242"/>
    </source>
</evidence>
<proteinExistence type="predicted"/>
<dbReference type="AlphaFoldDB" id="A0A553PS04"/>
<dbReference type="GO" id="GO:0008270">
    <property type="term" value="F:zinc ion binding"/>
    <property type="evidence" value="ECO:0007669"/>
    <property type="project" value="UniProtKB-KW"/>
</dbReference>
<evidence type="ECO:0000259" key="9">
    <source>
        <dbReference type="PROSITE" id="PS50157"/>
    </source>
</evidence>